<dbReference type="SMART" id="SM00248">
    <property type="entry name" value="ANK"/>
    <property type="match status" value="13"/>
</dbReference>
<dbReference type="InterPro" id="IPR001563">
    <property type="entry name" value="Peptidase_S10"/>
</dbReference>
<evidence type="ECO:0000256" key="5">
    <source>
        <dbReference type="ARBA" id="ARBA00022801"/>
    </source>
</evidence>
<dbReference type="PRINTS" id="PR00724">
    <property type="entry name" value="CRBOXYPTASEC"/>
</dbReference>
<name>A0A8H4MAG2_9EURO</name>
<keyword evidence="2" id="KW-0121">Carboxypeptidase</keyword>
<evidence type="ECO:0000256" key="7">
    <source>
        <dbReference type="PROSITE-ProRule" id="PRU00023"/>
    </source>
</evidence>
<dbReference type="GO" id="GO:0004185">
    <property type="term" value="F:serine-type carboxypeptidase activity"/>
    <property type="evidence" value="ECO:0007669"/>
    <property type="project" value="InterPro"/>
</dbReference>
<accession>A0A8H4MAG2</accession>
<comment type="caution">
    <text evidence="10">The sequence shown here is derived from an EMBL/GenBank/DDBJ whole genome shotgun (WGS) entry which is preliminary data.</text>
</comment>
<feature type="repeat" description="ANK" evidence="7">
    <location>
        <begin position="1504"/>
        <end position="1533"/>
    </location>
</feature>
<dbReference type="PROSITE" id="PS50088">
    <property type="entry name" value="ANK_REPEAT"/>
    <property type="match status" value="7"/>
</dbReference>
<dbReference type="PANTHER" id="PTHR46082">
    <property type="entry name" value="ATP/GTP-BINDING PROTEIN-RELATED"/>
    <property type="match status" value="1"/>
</dbReference>
<feature type="repeat" description="ANK" evidence="7">
    <location>
        <begin position="1218"/>
        <end position="1250"/>
    </location>
</feature>
<dbReference type="Gene3D" id="3.40.50.1820">
    <property type="entry name" value="alpha/beta hydrolase"/>
    <property type="match status" value="1"/>
</dbReference>
<feature type="repeat" description="ANK" evidence="7">
    <location>
        <begin position="1468"/>
        <end position="1500"/>
    </location>
</feature>
<evidence type="ECO:0000313" key="11">
    <source>
        <dbReference type="Proteomes" id="UP000653565"/>
    </source>
</evidence>
<protein>
    <recommendedName>
        <fullName evidence="9">Nephrocystin 3-like N-terminal domain-containing protein</fullName>
    </recommendedName>
</protein>
<feature type="chain" id="PRO_5034053519" description="Nephrocystin 3-like N-terminal domain-containing protein" evidence="8">
    <location>
        <begin position="18"/>
        <end position="1749"/>
    </location>
</feature>
<dbReference type="Proteomes" id="UP000653565">
    <property type="component" value="Unassembled WGS sequence"/>
</dbReference>
<evidence type="ECO:0000256" key="3">
    <source>
        <dbReference type="ARBA" id="ARBA00022670"/>
    </source>
</evidence>
<keyword evidence="7" id="KW-0040">ANK repeat</keyword>
<keyword evidence="4" id="KW-0677">Repeat</keyword>
<dbReference type="Gene3D" id="1.25.40.20">
    <property type="entry name" value="Ankyrin repeat-containing domain"/>
    <property type="match status" value="5"/>
</dbReference>
<proteinExistence type="inferred from homology"/>
<evidence type="ECO:0000313" key="10">
    <source>
        <dbReference type="EMBL" id="KAF4237768.1"/>
    </source>
</evidence>
<dbReference type="EMBL" id="JAAAPX010000043">
    <property type="protein sequence ID" value="KAF4237768.1"/>
    <property type="molecule type" value="Genomic_DNA"/>
</dbReference>
<dbReference type="InterPro" id="IPR018202">
    <property type="entry name" value="Ser_caboxypep_ser_AS"/>
</dbReference>
<sequence length="1749" mass="194539">MIVSCLLQFALYSVAYAAQEVLRPVSDQKNEFRIVQSHHSPDHSIRIKQQNESICAAGSPQYTGWLDVGHKHLFFWYFESQNDPSNDPLTLWMNGGPGASSMMGLFQEVGPCIVDEHGNGTYHNPWGWSRNSSLLFVDQPVDVGFSYIDEGHELPRDSKEAAIDMHRFLQLFVSEVFPYLRDLPVHLSGESYAGHYIPYLGAQIIQQNELYPNKPQVRLKSCLVGNGLMSSRDTTFGYWETLCTTNPGVEKPVFNQTRCDIISSNMPRCMDVTAVCEQNPDPALCSAALSVCYEGIIGLYEDESGKGGRNRFDITAPCEIDDMCYIQAARVEQYLNSPAVWEALSPPKQITEYKMVSEAVIQAFAKTSDVMTSTSDLVTFLLANQVHFLAYQGNLDLACNTAGNLRWAHSLSWKGQAEFTSQPLRPWRSLLAATGRNEAVGTMKEVRVLVGNAGTRSRFALVTVDGAGHLLPQDRPDVALDMMVCPLEVELTAALQMLDEEHEPLPQPPTDHNIYHLGSIASYKVVIAGLWQAGNNPATAVVTQMRIRFPNLRFALLVGIGGGVPTITEHGMLRLGHVVVSQPVGPFSGAIQYHHGKAKDGVFERTGALAPPPTVLLLAARALAVQRARSDEDHIMENIQRIDTSKPQLRRFEFPGVENDKLFPADYKHPCPGLSCEEGGCDTEHSIKREIGELDELIVVHRGTVASGELVLKDSALRDKLAKEYGALCFEREAAGAMTDFHCLVIRGISHYCDSHNNDKWDGFAAAAAAAYARQLFFHMPIDEVKLQTIVPSTDPGFQMLVHRSHGKERQRIASWLCSTDYASEQSANLRERQDGTGQWIFETDEFRQWEREKRVLFCPGIPGAGKTILTSIVVDYLRKKQKQHGPNDDVGLAYIFCNFQQQENQKLDIILANILGQLVRGLYHIPEGIQTFYETYRWNGMQPQLGDILEMLDVASGLYSHVYMIVDALDECSDSDGTRTHLISHMLDLQRHFNISFMATSRFIPGIISKFQNFPSVEIRAGDTDVKRYVESNLPFIVRRKPDIHDLVISEIIKKVAGMFSLARVYLDCLKGNVVSQHALAVVVGESSFDEENLPDVEELISSCSGLITFNDKNHIISLVHPSTQEYLEKTWKYWFPNAHCAIGEVCVTYLCYDDFEAGRCECEYNYEERGRKYPLYEYAAESWLYHARKQPLNHSLVGKLLMSDQKFDAWVQGLKEETTPLHLAVELGLEDEAEALLKIGHQVNARDRRLSTPFQIAVEKGHERLEMLLHRCGARPVADIFTAARIGDESKVKYFLEGGVDVNLKDDHVWTSLADAGASIDFKNTDTTTYGLTPLCLAAKNGHQAVVRLLLNEGANPNLPDHNGTTPLMHASPEGHSEVTARWVNRILTHHLYTLALSHIGKDGKSVLDWAVRKGRMATAKRILNYSPPDYLRKALSFASSTGREDVVRFLLASSAYTYSQKPVVENNSPLMAASAGGHNRIVQLLLESGENVNTRNSCYYTPLHLAAREGHMNVVQLLLDYGAKVIAARGMRTPLDDAVLGGKPEIVQLFLDLGPNTKVRGYSRFRGPTSRQRMYMPLFSERSLSELLHFAITSSRRGNVQIARLLIEHGANAQHVNSDGATPLHHAAQATWEPSRQMEMVQLLIKCGASIHATNYDGDTPLHRAAGQGAIRQVIQGVIECGADINASNDHGETPLHLAARGGEIEAAKALIDCGADITATNSQGETAFRVAVSERQKEIVELLSD</sequence>
<keyword evidence="3" id="KW-0645">Protease</keyword>
<dbReference type="PRINTS" id="PR01415">
    <property type="entry name" value="ANKYRIN"/>
</dbReference>
<dbReference type="Gene3D" id="3.40.50.1580">
    <property type="entry name" value="Nucleoside phosphorylase domain"/>
    <property type="match status" value="1"/>
</dbReference>
<feature type="domain" description="Nephrocystin 3-like N-terminal" evidence="9">
    <location>
        <begin position="836"/>
        <end position="1003"/>
    </location>
</feature>
<evidence type="ECO:0000259" key="9">
    <source>
        <dbReference type="Pfam" id="PF24883"/>
    </source>
</evidence>
<dbReference type="FunFam" id="3.40.50.1820:FF:000226">
    <property type="entry name" value="Carboxypeptidase"/>
    <property type="match status" value="1"/>
</dbReference>
<dbReference type="SUPFAM" id="SSF53474">
    <property type="entry name" value="alpha/beta-Hydrolases"/>
    <property type="match status" value="1"/>
</dbReference>
<dbReference type="InterPro" id="IPR027417">
    <property type="entry name" value="P-loop_NTPase"/>
</dbReference>
<feature type="repeat" description="ANK" evidence="7">
    <location>
        <begin position="1622"/>
        <end position="1659"/>
    </location>
</feature>
<dbReference type="GO" id="GO:0009116">
    <property type="term" value="P:nucleoside metabolic process"/>
    <property type="evidence" value="ECO:0007669"/>
    <property type="project" value="InterPro"/>
</dbReference>
<dbReference type="Gene3D" id="1.10.287.410">
    <property type="match status" value="1"/>
</dbReference>
<keyword evidence="6" id="KW-0325">Glycoprotein</keyword>
<evidence type="ECO:0000256" key="6">
    <source>
        <dbReference type="ARBA" id="ARBA00023180"/>
    </source>
</evidence>
<dbReference type="Pfam" id="PF12796">
    <property type="entry name" value="Ank_2"/>
    <property type="match status" value="3"/>
</dbReference>
<dbReference type="InterPro" id="IPR035994">
    <property type="entry name" value="Nucleoside_phosphorylase_sf"/>
</dbReference>
<dbReference type="InterPro" id="IPR029058">
    <property type="entry name" value="AB_hydrolase_fold"/>
</dbReference>
<evidence type="ECO:0000256" key="1">
    <source>
        <dbReference type="ARBA" id="ARBA00009431"/>
    </source>
</evidence>
<dbReference type="SUPFAM" id="SSF53167">
    <property type="entry name" value="Purine and uridine phosphorylases"/>
    <property type="match status" value="1"/>
</dbReference>
<dbReference type="SUPFAM" id="SSF48403">
    <property type="entry name" value="Ankyrin repeat"/>
    <property type="match status" value="2"/>
</dbReference>
<evidence type="ECO:0000256" key="2">
    <source>
        <dbReference type="ARBA" id="ARBA00022645"/>
    </source>
</evidence>
<keyword evidence="8" id="KW-0732">Signal</keyword>
<feature type="repeat" description="ANK" evidence="7">
    <location>
        <begin position="1332"/>
        <end position="1364"/>
    </location>
</feature>
<feature type="signal peptide" evidence="8">
    <location>
        <begin position="1"/>
        <end position="17"/>
    </location>
</feature>
<dbReference type="Pfam" id="PF00450">
    <property type="entry name" value="Peptidase_S10"/>
    <property type="match status" value="1"/>
</dbReference>
<dbReference type="Pfam" id="PF13637">
    <property type="entry name" value="Ank_4"/>
    <property type="match status" value="1"/>
</dbReference>
<organism evidence="10 11">
    <name type="scientific">Aspergillus fumigatiaffinis</name>
    <dbReference type="NCBI Taxonomy" id="340414"/>
    <lineage>
        <taxon>Eukaryota</taxon>
        <taxon>Fungi</taxon>
        <taxon>Dikarya</taxon>
        <taxon>Ascomycota</taxon>
        <taxon>Pezizomycotina</taxon>
        <taxon>Eurotiomycetes</taxon>
        <taxon>Eurotiomycetidae</taxon>
        <taxon>Eurotiales</taxon>
        <taxon>Aspergillaceae</taxon>
        <taxon>Aspergillus</taxon>
        <taxon>Aspergillus subgen. Fumigati</taxon>
    </lineage>
</organism>
<dbReference type="Gene3D" id="3.40.50.300">
    <property type="entry name" value="P-loop containing nucleotide triphosphate hydrolases"/>
    <property type="match status" value="1"/>
</dbReference>
<dbReference type="PROSITE" id="PS00131">
    <property type="entry name" value="CARBOXYPEPT_SER_SER"/>
    <property type="match status" value="1"/>
</dbReference>
<keyword evidence="5" id="KW-0378">Hydrolase</keyword>
<evidence type="ECO:0000256" key="4">
    <source>
        <dbReference type="ARBA" id="ARBA00022737"/>
    </source>
</evidence>
<dbReference type="Pfam" id="PF00023">
    <property type="entry name" value="Ank"/>
    <property type="match status" value="1"/>
</dbReference>
<comment type="similarity">
    <text evidence="1">Belongs to the peptidase S10 family.</text>
</comment>
<dbReference type="GO" id="GO:0006508">
    <property type="term" value="P:proteolysis"/>
    <property type="evidence" value="ECO:0007669"/>
    <property type="project" value="UniProtKB-KW"/>
</dbReference>
<dbReference type="InterPro" id="IPR053137">
    <property type="entry name" value="NLR-like"/>
</dbReference>
<dbReference type="InterPro" id="IPR002110">
    <property type="entry name" value="Ankyrin_rpt"/>
</dbReference>
<dbReference type="InterPro" id="IPR036770">
    <property type="entry name" value="Ankyrin_rpt-contain_sf"/>
</dbReference>
<gene>
    <name evidence="10" type="ORF">CNMCM6805_006825</name>
</gene>
<dbReference type="PANTHER" id="PTHR46082:SF11">
    <property type="entry name" value="AAA+ ATPASE DOMAIN-CONTAINING PROTEIN-RELATED"/>
    <property type="match status" value="1"/>
</dbReference>
<evidence type="ECO:0000256" key="8">
    <source>
        <dbReference type="SAM" id="SignalP"/>
    </source>
</evidence>
<dbReference type="Pfam" id="PF24883">
    <property type="entry name" value="NPHP3_N"/>
    <property type="match status" value="1"/>
</dbReference>
<dbReference type="PROSITE" id="PS50297">
    <property type="entry name" value="ANK_REP_REGION"/>
    <property type="match status" value="7"/>
</dbReference>
<reference evidence="10" key="1">
    <citation type="journal article" date="2020" name="bioRxiv">
        <title>Genomic and phenotypic heterogeneity of clinical isolates of the human pathogens Aspergillus fumigatus, Aspergillus lentulus and Aspergillus fumigatiaffinis.</title>
        <authorList>
            <person name="dos Santos R.A.C."/>
            <person name="Steenwyk J.L."/>
            <person name="Rivero-Menendez O."/>
            <person name="Mead M.E."/>
            <person name="Silva L.P."/>
            <person name="Bastos R.W."/>
            <person name="Alastruey-Izquierdo A."/>
            <person name="Goldman G.H."/>
            <person name="Rokas A."/>
        </authorList>
    </citation>
    <scope>NUCLEOTIDE SEQUENCE</scope>
    <source>
        <strain evidence="10">CNM-CM6805</strain>
    </source>
</reference>
<feature type="repeat" description="ANK" evidence="7">
    <location>
        <begin position="1694"/>
        <end position="1726"/>
    </location>
</feature>
<reference evidence="10" key="2">
    <citation type="submission" date="2020-04" db="EMBL/GenBank/DDBJ databases">
        <authorList>
            <person name="Santos R.A.C."/>
            <person name="Steenwyk J.L."/>
            <person name="Rivero-Menendez O."/>
            <person name="Mead M.E."/>
            <person name="Silva L.P."/>
            <person name="Bastos R.W."/>
            <person name="Alastruey-Izquierdo A."/>
            <person name="Goldman G.H."/>
            <person name="Rokas A."/>
        </authorList>
    </citation>
    <scope>NUCLEOTIDE SEQUENCE</scope>
    <source>
        <strain evidence="10">CNM-CM6805</strain>
    </source>
</reference>
<feature type="repeat" description="ANK" evidence="7">
    <location>
        <begin position="1660"/>
        <end position="1693"/>
    </location>
</feature>
<dbReference type="InterPro" id="IPR056884">
    <property type="entry name" value="NPHP3-like_N"/>
</dbReference>
<keyword evidence="11" id="KW-1185">Reference proteome</keyword>